<name>A0ABT7MM21_9BACL</name>
<organism evidence="5 6">
    <name type="scientific">Exiguobacterium mexicanum</name>
    <dbReference type="NCBI Taxonomy" id="340146"/>
    <lineage>
        <taxon>Bacteria</taxon>
        <taxon>Bacillati</taxon>
        <taxon>Bacillota</taxon>
        <taxon>Bacilli</taxon>
        <taxon>Bacillales</taxon>
        <taxon>Bacillales Family XII. Incertae Sedis</taxon>
        <taxon>Exiguobacterium</taxon>
    </lineage>
</organism>
<dbReference type="PIRSF" id="PIRSF003073">
    <property type="entry name" value="DNAC_TnpB_IstB"/>
    <property type="match status" value="1"/>
</dbReference>
<dbReference type="PANTHER" id="PTHR30050">
    <property type="entry name" value="CHROMOSOMAL REPLICATION INITIATOR PROTEIN DNAA"/>
    <property type="match status" value="1"/>
</dbReference>
<proteinExistence type="inferred from homology"/>
<dbReference type="InterPro" id="IPR028350">
    <property type="entry name" value="DNAC/IstB-like"/>
</dbReference>
<dbReference type="Proteomes" id="UP001230807">
    <property type="component" value="Unassembled WGS sequence"/>
</dbReference>
<evidence type="ECO:0000256" key="2">
    <source>
        <dbReference type="ARBA" id="ARBA00022741"/>
    </source>
</evidence>
<comment type="similarity">
    <text evidence="1">Belongs to the IS21/IS1162 putative ATP-binding protein family.</text>
</comment>
<dbReference type="PANTHER" id="PTHR30050:SF4">
    <property type="entry name" value="ATP-BINDING PROTEIN RV3427C IN INSERTION SEQUENCE-RELATED"/>
    <property type="match status" value="1"/>
</dbReference>
<accession>A0ABT7MM21</accession>
<dbReference type="RefSeq" id="WP_286038200.1">
    <property type="nucleotide sequence ID" value="NZ_CP183077.1"/>
</dbReference>
<evidence type="ECO:0000259" key="4">
    <source>
        <dbReference type="SMART" id="SM00382"/>
    </source>
</evidence>
<dbReference type="EMBL" id="JASWER010000001">
    <property type="protein sequence ID" value="MDL5376248.1"/>
    <property type="molecule type" value="Genomic_DNA"/>
</dbReference>
<evidence type="ECO:0000313" key="6">
    <source>
        <dbReference type="Proteomes" id="UP001230807"/>
    </source>
</evidence>
<protein>
    <submittedName>
        <fullName evidence="5">IS21-like element helper ATPase IstB</fullName>
    </submittedName>
</protein>
<dbReference type="InterPro" id="IPR047661">
    <property type="entry name" value="IstB"/>
</dbReference>
<dbReference type="CDD" id="cd00009">
    <property type="entry name" value="AAA"/>
    <property type="match status" value="1"/>
</dbReference>
<evidence type="ECO:0000256" key="1">
    <source>
        <dbReference type="ARBA" id="ARBA00008059"/>
    </source>
</evidence>
<dbReference type="InterPro" id="IPR027417">
    <property type="entry name" value="P-loop_NTPase"/>
</dbReference>
<keyword evidence="6" id="KW-1185">Reference proteome</keyword>
<dbReference type="InterPro" id="IPR002611">
    <property type="entry name" value="IstB_ATP-bd"/>
</dbReference>
<dbReference type="SUPFAM" id="SSF52540">
    <property type="entry name" value="P-loop containing nucleoside triphosphate hydrolases"/>
    <property type="match status" value="1"/>
</dbReference>
<keyword evidence="3" id="KW-0067">ATP-binding</keyword>
<reference evidence="5 6" key="1">
    <citation type="submission" date="2023-06" db="EMBL/GenBank/DDBJ databases">
        <title>Influencing factors and mechanism of Cr(VI) reduction by facultative anaerobic Exiguobacterium sp. PY14.</title>
        <authorList>
            <person name="Zou L."/>
        </authorList>
    </citation>
    <scope>NUCLEOTIDE SEQUENCE [LARGE SCALE GENOMIC DNA]</scope>
    <source>
        <strain evidence="5 6">PY14</strain>
    </source>
</reference>
<gene>
    <name evidence="5" type="primary">istB</name>
    <name evidence="5" type="ORF">QR695_04415</name>
</gene>
<dbReference type="NCBIfam" id="NF038214">
    <property type="entry name" value="IS21_help_AAA"/>
    <property type="match status" value="1"/>
</dbReference>
<evidence type="ECO:0000313" key="5">
    <source>
        <dbReference type="EMBL" id="MDL5376248.1"/>
    </source>
</evidence>
<keyword evidence="2" id="KW-0547">Nucleotide-binding</keyword>
<dbReference type="Pfam" id="PF01695">
    <property type="entry name" value="IstB_IS21"/>
    <property type="match status" value="1"/>
</dbReference>
<feature type="domain" description="AAA+ ATPase" evidence="4">
    <location>
        <begin position="100"/>
        <end position="233"/>
    </location>
</feature>
<dbReference type="InterPro" id="IPR003593">
    <property type="entry name" value="AAA+_ATPase"/>
</dbReference>
<sequence>MSQSVSELQQDFRQLRLAETADALPQILREAEMASWTYIEFLSAITNHERAKRDAKSLERRMKWARFPFIKSLSEFNLVEQTALTARQLKQLKQLNWLEQQYNLILLGPPGVGKTFLAVGLGIEAVNHGFKVYFVTMGELVQLLKSEEFSSKSKIQLKWLRDSDLVIIDDLMYMAMGQREANLFFHLVNHLYERSSIILTSNKSPDQWGELIGDQGITTAILDRLLHRVEIIHSDDDSHRMRNRKSLFSAEV</sequence>
<dbReference type="SMART" id="SM00382">
    <property type="entry name" value="AAA"/>
    <property type="match status" value="1"/>
</dbReference>
<comment type="caution">
    <text evidence="5">The sequence shown here is derived from an EMBL/GenBank/DDBJ whole genome shotgun (WGS) entry which is preliminary data.</text>
</comment>
<dbReference type="Gene3D" id="3.40.50.300">
    <property type="entry name" value="P-loop containing nucleotide triphosphate hydrolases"/>
    <property type="match status" value="1"/>
</dbReference>
<evidence type="ECO:0000256" key="3">
    <source>
        <dbReference type="ARBA" id="ARBA00022840"/>
    </source>
</evidence>